<reference evidence="8" key="1">
    <citation type="journal article" date="2019" name="Int. J. Syst. Evol. Microbiol.">
        <title>The Global Catalogue of Microorganisms (GCM) 10K type strain sequencing project: providing services to taxonomists for standard genome sequencing and annotation.</title>
        <authorList>
            <consortium name="The Broad Institute Genomics Platform"/>
            <consortium name="The Broad Institute Genome Sequencing Center for Infectious Disease"/>
            <person name="Wu L."/>
            <person name="Ma J."/>
        </authorList>
    </citation>
    <scope>NUCLEOTIDE SEQUENCE [LARGE SCALE GENOMIC DNA]</scope>
    <source>
        <strain evidence="8">CGMCC 1.12859</strain>
    </source>
</reference>
<evidence type="ECO:0000256" key="3">
    <source>
        <dbReference type="ARBA" id="ARBA00022692"/>
    </source>
</evidence>
<keyword evidence="5 6" id="KW-0472">Membrane</keyword>
<keyword evidence="2" id="KW-1003">Cell membrane</keyword>
<keyword evidence="3 6" id="KW-0812">Transmembrane</keyword>
<name>A0ABW2FRB6_9ACTN</name>
<evidence type="ECO:0000256" key="4">
    <source>
        <dbReference type="ARBA" id="ARBA00022989"/>
    </source>
</evidence>
<dbReference type="PANTHER" id="PTHR39087:SF2">
    <property type="entry name" value="UPF0104 MEMBRANE PROTEIN MJ1595"/>
    <property type="match status" value="1"/>
</dbReference>
<dbReference type="NCBIfam" id="TIGR00374">
    <property type="entry name" value="flippase-like domain"/>
    <property type="match status" value="1"/>
</dbReference>
<keyword evidence="4 6" id="KW-1133">Transmembrane helix</keyword>
<feature type="transmembrane region" description="Helical" evidence="6">
    <location>
        <begin position="175"/>
        <end position="197"/>
    </location>
</feature>
<dbReference type="Proteomes" id="UP001596435">
    <property type="component" value="Unassembled WGS sequence"/>
</dbReference>
<evidence type="ECO:0000256" key="6">
    <source>
        <dbReference type="SAM" id="Phobius"/>
    </source>
</evidence>
<evidence type="ECO:0000313" key="7">
    <source>
        <dbReference type="EMBL" id="MFC7178957.1"/>
    </source>
</evidence>
<dbReference type="RefSeq" id="WP_345704894.1">
    <property type="nucleotide sequence ID" value="NZ_BAABKV010000001.1"/>
</dbReference>
<comment type="caution">
    <text evidence="7">The sequence shown here is derived from an EMBL/GenBank/DDBJ whole genome shotgun (WGS) entry which is preliminary data.</text>
</comment>
<evidence type="ECO:0000313" key="8">
    <source>
        <dbReference type="Proteomes" id="UP001596435"/>
    </source>
</evidence>
<evidence type="ECO:0000256" key="2">
    <source>
        <dbReference type="ARBA" id="ARBA00022475"/>
    </source>
</evidence>
<feature type="transmembrane region" description="Helical" evidence="6">
    <location>
        <begin position="102"/>
        <end position="125"/>
    </location>
</feature>
<dbReference type="InterPro" id="IPR022791">
    <property type="entry name" value="L-PG_synthase/AglD"/>
</dbReference>
<protein>
    <submittedName>
        <fullName evidence="7">Lysylphosphatidylglycerol synthase transmembrane domain-containing protein</fullName>
    </submittedName>
</protein>
<sequence>MVDDTNGTDGAEARPPGPPPVRARHPAWWLVSAVLVAAAVVFALDRRHDLASAVHLISMVRPTRLLPAALFEVLSLACLAGLQQRLLRMGGARLGFGPMMALVVAANAVAGALPGGAAFAAAWLFEQLRRRRVSPVLAGSALAVAGLMSALTLFLLLVAGVLVSGTAGPGGLRAAVLWLAAVLAVLTATGAAASRFAPARRWAWRLWRRLGLRSRRMWTIEDELSHLVRHVRERRPGVRPWLTPLALALGNWLLDLACLAACAWGLGITLPWRGTLVAYTLTQMTGALRLTPGGLGIVETSLAGLLVLYGLRADQAIALTLLYRAASYWALQPIGWASWVGLTLTARRRGPGSPGGASAS</sequence>
<keyword evidence="8" id="KW-1185">Reference proteome</keyword>
<accession>A0ABW2FRB6</accession>
<proteinExistence type="predicted"/>
<gene>
    <name evidence="7" type="ORF">ACFQMG_05190</name>
</gene>
<evidence type="ECO:0000256" key="1">
    <source>
        <dbReference type="ARBA" id="ARBA00004651"/>
    </source>
</evidence>
<feature type="transmembrane region" description="Helical" evidence="6">
    <location>
        <begin position="27"/>
        <end position="44"/>
    </location>
</feature>
<dbReference type="EMBL" id="JBHTAJ010000007">
    <property type="protein sequence ID" value="MFC7178957.1"/>
    <property type="molecule type" value="Genomic_DNA"/>
</dbReference>
<feature type="transmembrane region" description="Helical" evidence="6">
    <location>
        <begin position="286"/>
        <end position="309"/>
    </location>
</feature>
<feature type="transmembrane region" description="Helical" evidence="6">
    <location>
        <begin position="137"/>
        <end position="163"/>
    </location>
</feature>
<dbReference type="Pfam" id="PF03706">
    <property type="entry name" value="LPG_synthase_TM"/>
    <property type="match status" value="1"/>
</dbReference>
<organism evidence="7 8">
    <name type="scientific">Kitasatospora paranensis</name>
    <dbReference type="NCBI Taxonomy" id="258053"/>
    <lineage>
        <taxon>Bacteria</taxon>
        <taxon>Bacillati</taxon>
        <taxon>Actinomycetota</taxon>
        <taxon>Actinomycetes</taxon>
        <taxon>Kitasatosporales</taxon>
        <taxon>Streptomycetaceae</taxon>
        <taxon>Kitasatospora</taxon>
    </lineage>
</organism>
<evidence type="ECO:0000256" key="5">
    <source>
        <dbReference type="ARBA" id="ARBA00023136"/>
    </source>
</evidence>
<comment type="subcellular location">
    <subcellularLocation>
        <location evidence="1">Cell membrane</location>
        <topology evidence="1">Multi-pass membrane protein</topology>
    </subcellularLocation>
</comment>
<feature type="transmembrane region" description="Helical" evidence="6">
    <location>
        <begin position="241"/>
        <end position="266"/>
    </location>
</feature>
<dbReference type="PANTHER" id="PTHR39087">
    <property type="entry name" value="UPF0104 MEMBRANE PROTEIN MJ1595"/>
    <property type="match status" value="1"/>
</dbReference>
<feature type="transmembrane region" description="Helical" evidence="6">
    <location>
        <begin position="65"/>
        <end position="82"/>
    </location>
</feature>